<name>S3D4Q1_GLAL2</name>
<accession>S3D4Q1</accession>
<gene>
    <name evidence="1" type="ORF">GLAREA_07894</name>
</gene>
<dbReference type="Gene3D" id="2.60.120.400">
    <property type="entry name" value="Calcium-mediated lectin"/>
    <property type="match status" value="1"/>
</dbReference>
<reference evidence="1 2" key="1">
    <citation type="journal article" date="2013" name="BMC Genomics">
        <title>Genomics-driven discovery of the pneumocandin biosynthetic gene cluster in the fungus Glarea lozoyensis.</title>
        <authorList>
            <person name="Chen L."/>
            <person name="Yue Q."/>
            <person name="Zhang X."/>
            <person name="Xiang M."/>
            <person name="Wang C."/>
            <person name="Li S."/>
            <person name="Che Y."/>
            <person name="Ortiz-Lopez F.J."/>
            <person name="Bills G.F."/>
            <person name="Liu X."/>
            <person name="An Z."/>
        </authorList>
    </citation>
    <scope>NUCLEOTIDE SEQUENCE [LARGE SCALE GENOMIC DNA]</scope>
    <source>
        <strain evidence="2">ATCC 20868 / MF5171</strain>
    </source>
</reference>
<dbReference type="RefSeq" id="XP_008080772.1">
    <property type="nucleotide sequence ID" value="XM_008082581.1"/>
</dbReference>
<dbReference type="AlphaFoldDB" id="S3D4Q1"/>
<dbReference type="Proteomes" id="UP000016922">
    <property type="component" value="Unassembled WGS sequence"/>
</dbReference>
<protein>
    <submittedName>
        <fullName evidence="1">Uncharacterized protein</fullName>
    </submittedName>
</protein>
<proteinExistence type="predicted"/>
<sequence length="131" mass="14221">MASNPVTVTIPANCQGQITAISNASYTQRVDIKLDDLSTTFTGTGENVSMTTTSKSDVFLFMPLSTERTCRLTFMFDAGKGWQKAFVNNPIKTSKGPFTTYSIKSEDANDNDNNDTDVNIVCFSTSAFGTT</sequence>
<keyword evidence="2" id="KW-1185">Reference proteome</keyword>
<dbReference type="KEGG" id="glz:GLAREA_07894"/>
<dbReference type="HOGENOM" id="CLU_1927821_0_0_1"/>
<evidence type="ECO:0000313" key="1">
    <source>
        <dbReference type="EMBL" id="EPE32760.1"/>
    </source>
</evidence>
<dbReference type="InterPro" id="IPR036684">
    <property type="entry name" value="Ca_lectin_sf"/>
</dbReference>
<evidence type="ECO:0000313" key="2">
    <source>
        <dbReference type="Proteomes" id="UP000016922"/>
    </source>
</evidence>
<organism evidence="1 2">
    <name type="scientific">Glarea lozoyensis (strain ATCC 20868 / MF5171)</name>
    <dbReference type="NCBI Taxonomy" id="1116229"/>
    <lineage>
        <taxon>Eukaryota</taxon>
        <taxon>Fungi</taxon>
        <taxon>Dikarya</taxon>
        <taxon>Ascomycota</taxon>
        <taxon>Pezizomycotina</taxon>
        <taxon>Leotiomycetes</taxon>
        <taxon>Helotiales</taxon>
        <taxon>Helotiaceae</taxon>
        <taxon>Glarea</taxon>
    </lineage>
</organism>
<dbReference type="GeneID" id="19466946"/>
<dbReference type="EMBL" id="KE145359">
    <property type="protein sequence ID" value="EPE32760.1"/>
    <property type="molecule type" value="Genomic_DNA"/>
</dbReference>